<gene>
    <name evidence="2" type="ORF">ENG14_05680</name>
</gene>
<dbReference type="InterPro" id="IPR029063">
    <property type="entry name" value="SAM-dependent_MTases_sf"/>
</dbReference>
<keyword evidence="2" id="KW-0808">Transferase</keyword>
<dbReference type="GO" id="GO:0032259">
    <property type="term" value="P:methylation"/>
    <property type="evidence" value="ECO:0007669"/>
    <property type="project" value="UniProtKB-KW"/>
</dbReference>
<dbReference type="GO" id="GO:0008757">
    <property type="term" value="F:S-adenosylmethionine-dependent methyltransferase activity"/>
    <property type="evidence" value="ECO:0007669"/>
    <property type="project" value="InterPro"/>
</dbReference>
<dbReference type="Pfam" id="PF08241">
    <property type="entry name" value="Methyltransf_11"/>
    <property type="match status" value="1"/>
</dbReference>
<protein>
    <submittedName>
        <fullName evidence="2">Class I SAM-dependent methyltransferase</fullName>
    </submittedName>
</protein>
<accession>A0A7C0WV99</accession>
<proteinExistence type="predicted"/>
<dbReference type="AlphaFoldDB" id="A0A7C0WV99"/>
<dbReference type="Gene3D" id="3.40.50.150">
    <property type="entry name" value="Vaccinia Virus protein VP39"/>
    <property type="match status" value="1"/>
</dbReference>
<dbReference type="EMBL" id="DQZW01000267">
    <property type="protein sequence ID" value="HDL90375.1"/>
    <property type="molecule type" value="Genomic_DNA"/>
</dbReference>
<evidence type="ECO:0000313" key="2">
    <source>
        <dbReference type="EMBL" id="HDL90375.1"/>
    </source>
</evidence>
<dbReference type="CDD" id="cd02440">
    <property type="entry name" value="AdoMet_MTases"/>
    <property type="match status" value="1"/>
</dbReference>
<evidence type="ECO:0000259" key="1">
    <source>
        <dbReference type="Pfam" id="PF08241"/>
    </source>
</evidence>
<sequence>MTAGKSLKGYIFGCPEDMWFEYSFLKPTGLASAVERSLNSSWKPHAACRVLEVCCGSGRFLVWLDKKGHHATGLEISEELVVKARKRLPPRVEIVRGEAKKLPFANSSFDYVFFIFGLEYVHEPAQAVREALRVARLGIIAIILNPYSPALWNLRIQSQVKKTHIPPIPSMPIGCIKRAAMDSAKQLVKIKTEPIWTGGRNWKHIPFKTLFAPLIMVRIDKAITARIRDLIFSLEKPFVVPGGYGNITIQRIQKGKWYERINFVQKAERRRGSMSHLCP</sequence>
<organism evidence="2">
    <name type="scientific">Thermodesulforhabdus norvegica</name>
    <dbReference type="NCBI Taxonomy" id="39841"/>
    <lineage>
        <taxon>Bacteria</taxon>
        <taxon>Pseudomonadati</taxon>
        <taxon>Thermodesulfobacteriota</taxon>
        <taxon>Syntrophobacteria</taxon>
        <taxon>Syntrophobacterales</taxon>
        <taxon>Thermodesulforhabdaceae</taxon>
        <taxon>Thermodesulforhabdus</taxon>
    </lineage>
</organism>
<name>A0A7C0WV99_9BACT</name>
<feature type="domain" description="Methyltransferase type 11" evidence="1">
    <location>
        <begin position="51"/>
        <end position="138"/>
    </location>
</feature>
<dbReference type="Proteomes" id="UP000886355">
    <property type="component" value="Unassembled WGS sequence"/>
</dbReference>
<reference evidence="2" key="1">
    <citation type="journal article" date="2020" name="mSystems">
        <title>Genome- and Community-Level Interaction Insights into Carbon Utilization and Element Cycling Functions of Hydrothermarchaeota in Hydrothermal Sediment.</title>
        <authorList>
            <person name="Zhou Z."/>
            <person name="Liu Y."/>
            <person name="Xu W."/>
            <person name="Pan J."/>
            <person name="Luo Z.H."/>
            <person name="Li M."/>
        </authorList>
    </citation>
    <scope>NUCLEOTIDE SEQUENCE [LARGE SCALE GENOMIC DNA]</scope>
    <source>
        <strain evidence="2">HyVt-19</strain>
    </source>
</reference>
<dbReference type="PANTHER" id="PTHR43591">
    <property type="entry name" value="METHYLTRANSFERASE"/>
    <property type="match status" value="1"/>
</dbReference>
<dbReference type="InterPro" id="IPR013216">
    <property type="entry name" value="Methyltransf_11"/>
</dbReference>
<comment type="caution">
    <text evidence="2">The sequence shown here is derived from an EMBL/GenBank/DDBJ whole genome shotgun (WGS) entry which is preliminary data.</text>
</comment>
<keyword evidence="2" id="KW-0489">Methyltransferase</keyword>
<dbReference type="SUPFAM" id="SSF53335">
    <property type="entry name" value="S-adenosyl-L-methionine-dependent methyltransferases"/>
    <property type="match status" value="1"/>
</dbReference>